<dbReference type="EMBL" id="JAPQKT010000001">
    <property type="protein sequence ID" value="KAJ5242094.1"/>
    <property type="molecule type" value="Genomic_DNA"/>
</dbReference>
<evidence type="ECO:0000313" key="2">
    <source>
        <dbReference type="EMBL" id="KAJ5242094.1"/>
    </source>
</evidence>
<sequence length="120" mass="12671">MKTSIISVISFALAVAAIPSMEHSQKHVKKYSIIESEGQCSGGKVSCCSPKTVDTDNVLLSLLDDANVLAVKDSYCSPVSLIGPLNLGLLGSVDESKDTFDCKNTVACCNGDDCRPLSEE</sequence>
<reference evidence="2" key="1">
    <citation type="submission" date="2022-11" db="EMBL/GenBank/DDBJ databases">
        <authorList>
            <person name="Petersen C."/>
        </authorList>
    </citation>
    <scope>NUCLEOTIDE SEQUENCE</scope>
    <source>
        <strain evidence="2">IBT 23319</strain>
    </source>
</reference>
<comment type="caution">
    <text evidence="2">The sequence shown here is derived from an EMBL/GenBank/DDBJ whole genome shotgun (WGS) entry which is preliminary data.</text>
</comment>
<proteinExistence type="predicted"/>
<dbReference type="Proteomes" id="UP001147733">
    <property type="component" value="Unassembled WGS sequence"/>
</dbReference>
<reference evidence="2" key="2">
    <citation type="journal article" date="2023" name="IMA Fungus">
        <title>Comparative genomic study of the Penicillium genus elucidates a diverse pangenome and 15 lateral gene transfer events.</title>
        <authorList>
            <person name="Petersen C."/>
            <person name="Sorensen T."/>
            <person name="Nielsen M.R."/>
            <person name="Sondergaard T.E."/>
            <person name="Sorensen J.L."/>
            <person name="Fitzpatrick D.A."/>
            <person name="Frisvad J.C."/>
            <person name="Nielsen K.L."/>
        </authorList>
    </citation>
    <scope>NUCLEOTIDE SEQUENCE</scope>
    <source>
        <strain evidence="2">IBT 23319</strain>
    </source>
</reference>
<dbReference type="GeneID" id="81378508"/>
<accession>A0A9W9TVD1</accession>
<dbReference type="RefSeq" id="XP_056505098.1">
    <property type="nucleotide sequence ID" value="XM_056639341.1"/>
</dbReference>
<feature type="signal peptide" evidence="1">
    <location>
        <begin position="1"/>
        <end position="16"/>
    </location>
</feature>
<dbReference type="AlphaFoldDB" id="A0A9W9TVD1"/>
<evidence type="ECO:0000313" key="3">
    <source>
        <dbReference type="Proteomes" id="UP001147733"/>
    </source>
</evidence>
<gene>
    <name evidence="2" type="ORF">N7469_000421</name>
</gene>
<name>A0A9W9TVD1_PENCI</name>
<organism evidence="2 3">
    <name type="scientific">Penicillium citrinum</name>
    <dbReference type="NCBI Taxonomy" id="5077"/>
    <lineage>
        <taxon>Eukaryota</taxon>
        <taxon>Fungi</taxon>
        <taxon>Dikarya</taxon>
        <taxon>Ascomycota</taxon>
        <taxon>Pezizomycotina</taxon>
        <taxon>Eurotiomycetes</taxon>
        <taxon>Eurotiomycetidae</taxon>
        <taxon>Eurotiales</taxon>
        <taxon>Aspergillaceae</taxon>
        <taxon>Penicillium</taxon>
    </lineage>
</organism>
<keyword evidence="1" id="KW-0732">Signal</keyword>
<protein>
    <recommendedName>
        <fullName evidence="4">Hydrophobin</fullName>
    </recommendedName>
</protein>
<keyword evidence="3" id="KW-1185">Reference proteome</keyword>
<evidence type="ECO:0000256" key="1">
    <source>
        <dbReference type="SAM" id="SignalP"/>
    </source>
</evidence>
<feature type="chain" id="PRO_5040941714" description="Hydrophobin" evidence="1">
    <location>
        <begin position="17"/>
        <end position="120"/>
    </location>
</feature>
<evidence type="ECO:0008006" key="4">
    <source>
        <dbReference type="Google" id="ProtNLM"/>
    </source>
</evidence>
<dbReference type="OrthoDB" id="4365406at2759"/>